<dbReference type="InterPro" id="IPR010721">
    <property type="entry name" value="UstE-like"/>
</dbReference>
<keyword evidence="1" id="KW-0472">Membrane</keyword>
<evidence type="ECO:0000256" key="1">
    <source>
        <dbReference type="SAM" id="Phobius"/>
    </source>
</evidence>
<feature type="transmembrane region" description="Helical" evidence="1">
    <location>
        <begin position="195"/>
        <end position="216"/>
    </location>
</feature>
<proteinExistence type="predicted"/>
<reference evidence="2 3" key="2">
    <citation type="submission" date="2020-02" db="EMBL/GenBank/DDBJ databases">
        <title>Erythrobacter dongmakensis sp. nov., isolated from a tidal mudflat.</title>
        <authorList>
            <person name="Kim I.S."/>
        </authorList>
    </citation>
    <scope>NUCLEOTIDE SEQUENCE [LARGE SCALE GENOMIC DNA]</scope>
    <source>
        <strain evidence="2 3">GH3-10</strain>
    </source>
</reference>
<protein>
    <submittedName>
        <fullName evidence="2">DUF1295 domain-containing protein</fullName>
    </submittedName>
</protein>
<dbReference type="AlphaFoldDB" id="A0A844XAE3"/>
<dbReference type="PANTHER" id="PTHR32251:SF17">
    <property type="entry name" value="STEROID 5-ALPHA REDUCTASE C-TERMINAL DOMAIN-CONTAINING PROTEIN"/>
    <property type="match status" value="1"/>
</dbReference>
<reference evidence="2 3" key="1">
    <citation type="submission" date="2019-12" db="EMBL/GenBank/DDBJ databases">
        <authorList>
            <person name="Lee S.D."/>
        </authorList>
    </citation>
    <scope>NUCLEOTIDE SEQUENCE [LARGE SCALE GENOMIC DNA]</scope>
    <source>
        <strain evidence="2 3">GH3-10</strain>
    </source>
</reference>
<evidence type="ECO:0000313" key="3">
    <source>
        <dbReference type="Proteomes" id="UP000461409"/>
    </source>
</evidence>
<gene>
    <name evidence="2" type="ORF">GRF63_01700</name>
</gene>
<evidence type="ECO:0000313" key="2">
    <source>
        <dbReference type="EMBL" id="MWV26608.1"/>
    </source>
</evidence>
<organism evidence="2 3">
    <name type="scientific">Aurantiacibacter rhizosphaerae</name>
    <dbReference type="NCBI Taxonomy" id="2691582"/>
    <lineage>
        <taxon>Bacteria</taxon>
        <taxon>Pseudomonadati</taxon>
        <taxon>Pseudomonadota</taxon>
        <taxon>Alphaproteobacteria</taxon>
        <taxon>Sphingomonadales</taxon>
        <taxon>Erythrobacteraceae</taxon>
        <taxon>Aurantiacibacter</taxon>
    </lineage>
</organism>
<keyword evidence="3" id="KW-1185">Reference proteome</keyword>
<dbReference type="EMBL" id="WUBR01000001">
    <property type="protein sequence ID" value="MWV26608.1"/>
    <property type="molecule type" value="Genomic_DNA"/>
</dbReference>
<dbReference type="RefSeq" id="WP_160484283.1">
    <property type="nucleotide sequence ID" value="NZ_WUBR01000001.1"/>
</dbReference>
<dbReference type="PANTHER" id="PTHR32251">
    <property type="entry name" value="3-OXO-5-ALPHA-STEROID 4-DEHYDROGENASE"/>
    <property type="match status" value="1"/>
</dbReference>
<dbReference type="PROSITE" id="PS50244">
    <property type="entry name" value="S5A_REDUCTASE"/>
    <property type="match status" value="1"/>
</dbReference>
<feature type="transmembrane region" description="Helical" evidence="1">
    <location>
        <begin position="101"/>
        <end position="121"/>
    </location>
</feature>
<dbReference type="Proteomes" id="UP000461409">
    <property type="component" value="Unassembled WGS sequence"/>
</dbReference>
<accession>A0A844XAE3</accession>
<comment type="caution">
    <text evidence="2">The sequence shown here is derived from an EMBL/GenBank/DDBJ whole genome shotgun (WGS) entry which is preliminary data.</text>
</comment>
<name>A0A844XAE3_9SPHN</name>
<keyword evidence="1" id="KW-1133">Transmembrane helix</keyword>
<feature type="transmembrane region" description="Helical" evidence="1">
    <location>
        <begin position="56"/>
        <end position="81"/>
    </location>
</feature>
<dbReference type="Gene3D" id="1.20.120.1630">
    <property type="match status" value="1"/>
</dbReference>
<sequence length="265" mass="28976">MAEALALNALALLAAVLALWVLSVALGKVSFVDSVWGLAMAGLALLSWWQADARDLSATILMAMVLAWGVRLGVHLLRRFLRNGEDKRYTKMLPSPDDRGAFALTALWKVWLLQAALIMLVSSPAQVGILAASGAGAIGPLAWMGMALYCTGIFFEWVGDWQLARFKADPANQGKVMNTGLWRYTRHPNYFGDACAWWGIFAVALSIDFGAVIWTLPGPLFLTFTLVKWSGAAMTEDAMRDKYGEDFARYTRRTSAFIPLPPAAA</sequence>
<keyword evidence="1" id="KW-0812">Transmembrane</keyword>
<dbReference type="GO" id="GO:0016020">
    <property type="term" value="C:membrane"/>
    <property type="evidence" value="ECO:0007669"/>
    <property type="project" value="TreeGrafter"/>
</dbReference>
<feature type="transmembrane region" description="Helical" evidence="1">
    <location>
        <begin position="127"/>
        <end position="155"/>
    </location>
</feature>
<dbReference type="Pfam" id="PF06966">
    <property type="entry name" value="DUF1295"/>
    <property type="match status" value="1"/>
</dbReference>